<reference evidence="3" key="1">
    <citation type="submission" date="2009-08" db="EMBL/GenBank/DDBJ databases">
        <title>The complete genome of Chitinophaga pinensis DSM 2588.</title>
        <authorList>
            <consortium name="US DOE Joint Genome Institute (JGI-PGF)"/>
            <person name="Lucas S."/>
            <person name="Copeland A."/>
            <person name="Lapidus A."/>
            <person name="Glavina del Rio T."/>
            <person name="Dalin E."/>
            <person name="Tice H."/>
            <person name="Bruce D."/>
            <person name="Goodwin L."/>
            <person name="Pitluck S."/>
            <person name="Kyrpides N."/>
            <person name="Mavromatis K."/>
            <person name="Ivanova N."/>
            <person name="Mikhailova N."/>
            <person name="Sims D."/>
            <person name="Meinche L."/>
            <person name="Brettin T."/>
            <person name="Detter J.C."/>
            <person name="Han C."/>
            <person name="Larimer F."/>
            <person name="Land M."/>
            <person name="Hauser L."/>
            <person name="Markowitz V."/>
            <person name="Cheng J.-F."/>
            <person name="Hugenholtz P."/>
            <person name="Woyke T."/>
            <person name="Wu D."/>
            <person name="Spring S."/>
            <person name="Klenk H.-P."/>
            <person name="Eisen J.A."/>
        </authorList>
    </citation>
    <scope>NUCLEOTIDE SEQUENCE [LARGE SCALE GENOMIC DNA]</scope>
    <source>
        <strain evidence="3">ATCC 43595 / DSM 2588 / LMG 13176 / NBRC 15968 / NCIMB 11800 / UQM 2034</strain>
    </source>
</reference>
<dbReference type="EMBL" id="CP001699">
    <property type="protein sequence ID" value="ACU63580.1"/>
    <property type="molecule type" value="Genomic_DNA"/>
</dbReference>
<accession>A0A979GAG6</accession>
<reference evidence="2 3" key="2">
    <citation type="journal article" date="2010" name="Stand. Genomic Sci.">
        <title>Complete genome sequence of Chitinophaga pinensis type strain (UQM 2034).</title>
        <authorList>
            <person name="Glavina Del Rio T."/>
            <person name="Abt B."/>
            <person name="Spring S."/>
            <person name="Lapidus A."/>
            <person name="Nolan M."/>
            <person name="Tice H."/>
            <person name="Copeland A."/>
            <person name="Cheng J.F."/>
            <person name="Chen F."/>
            <person name="Bruce D."/>
            <person name="Goodwin L."/>
            <person name="Pitluck S."/>
            <person name="Ivanova N."/>
            <person name="Mavromatis K."/>
            <person name="Mikhailova N."/>
            <person name="Pati A."/>
            <person name="Chen A."/>
            <person name="Palaniappan K."/>
            <person name="Land M."/>
            <person name="Hauser L."/>
            <person name="Chang Y.J."/>
            <person name="Jeffries C.D."/>
            <person name="Chain P."/>
            <person name="Saunders E."/>
            <person name="Detter J.C."/>
            <person name="Brettin T."/>
            <person name="Rohde M."/>
            <person name="Goker M."/>
            <person name="Bristow J."/>
            <person name="Eisen J.A."/>
            <person name="Markowitz V."/>
            <person name="Hugenholtz P."/>
            <person name="Kyrpides N.C."/>
            <person name="Klenk H.P."/>
            <person name="Lucas S."/>
        </authorList>
    </citation>
    <scope>NUCLEOTIDE SEQUENCE [LARGE SCALE GENOMIC DNA]</scope>
    <source>
        <strain evidence="3">ATCC 43595 / DSM 2588 / LMG 13176 / NBRC 15968 / NCIMB 11800 / UQM 2034</strain>
    </source>
</reference>
<feature type="chain" id="PRO_5037331878" evidence="1">
    <location>
        <begin position="23"/>
        <end position="374"/>
    </location>
</feature>
<evidence type="ECO:0000256" key="1">
    <source>
        <dbReference type="SAM" id="SignalP"/>
    </source>
</evidence>
<keyword evidence="1" id="KW-0732">Signal</keyword>
<dbReference type="InterPro" id="IPR015943">
    <property type="entry name" value="WD40/YVTN_repeat-like_dom_sf"/>
</dbReference>
<evidence type="ECO:0000313" key="3">
    <source>
        <dbReference type="Proteomes" id="UP000002215"/>
    </source>
</evidence>
<feature type="signal peptide" evidence="1">
    <location>
        <begin position="1"/>
        <end position="22"/>
    </location>
</feature>
<dbReference type="AlphaFoldDB" id="A0A979GAG6"/>
<sequence>MKKASFLYVSFVMLLCSFYACDKPQVEPSSLLRKNTLGINQNPSADSVGLNGIYVLSMDQEQVPGGSIGYYDFNTGTYDPDRFFSANGYNIGPYPTDMERYGSKIYVTVTYARAVEVLDAVTLVSQARIPFPDGDAPYVGPSYIASAAGKVFISCADGFVRRIDTSSLTIDGSLFTGGEQMDMAVSGNSLYVNVLHGDYEPEDTFRLPVIDIPSFTLDTTLKFLNQPIKAKTGNDGNVYVHLTADYYGPVQPPAGLISINPTTNIVTDLGYGAAIDGMATRGDSLWVINAFQPLRIYNTVSGGWQAVSYTKPPDMRYTPVRIEVNRTNGDFAILDSQENSVWDYTKFYYYDHSGNMLFWYQTHRYPTDMLFMYK</sequence>
<dbReference type="RefSeq" id="WP_012793745.1">
    <property type="nucleotide sequence ID" value="NC_013132.1"/>
</dbReference>
<protein>
    <submittedName>
        <fullName evidence="2">Uncharacterized protein</fullName>
    </submittedName>
</protein>
<dbReference type="OrthoDB" id="738440at2"/>
<evidence type="ECO:0000313" key="2">
    <source>
        <dbReference type="EMBL" id="ACU63580.1"/>
    </source>
</evidence>
<organism evidence="2 3">
    <name type="scientific">Chitinophaga pinensis (strain ATCC 43595 / DSM 2588 / LMG 13176 / NBRC 15968 / NCIMB 11800 / UQM 2034)</name>
    <dbReference type="NCBI Taxonomy" id="485918"/>
    <lineage>
        <taxon>Bacteria</taxon>
        <taxon>Pseudomonadati</taxon>
        <taxon>Bacteroidota</taxon>
        <taxon>Chitinophagia</taxon>
        <taxon>Chitinophagales</taxon>
        <taxon>Chitinophagaceae</taxon>
        <taxon>Chitinophaga</taxon>
    </lineage>
</organism>
<proteinExistence type="predicted"/>
<dbReference type="KEGG" id="cpi:Cpin_6172"/>
<dbReference type="Gene3D" id="2.130.10.10">
    <property type="entry name" value="YVTN repeat-like/Quinoprotein amine dehydrogenase"/>
    <property type="match status" value="1"/>
</dbReference>
<gene>
    <name evidence="2" type="ordered locus">Cpin_6172</name>
</gene>
<dbReference type="InterPro" id="IPR011044">
    <property type="entry name" value="Quino_amine_DH_bsu"/>
</dbReference>
<dbReference type="PROSITE" id="PS51257">
    <property type="entry name" value="PROKAR_LIPOPROTEIN"/>
    <property type="match status" value="1"/>
</dbReference>
<dbReference type="Proteomes" id="UP000002215">
    <property type="component" value="Chromosome"/>
</dbReference>
<name>A0A979GAG6_CHIPD</name>
<dbReference type="SUPFAM" id="SSF50969">
    <property type="entry name" value="YVTN repeat-like/Quinoprotein amine dehydrogenase"/>
    <property type="match status" value="1"/>
</dbReference>